<feature type="region of interest" description="Disordered" evidence="7">
    <location>
        <begin position="161"/>
        <end position="205"/>
    </location>
</feature>
<dbReference type="InterPro" id="IPR001839">
    <property type="entry name" value="TGF-b_C"/>
</dbReference>
<gene>
    <name evidence="9" type="ORF">BRAFLDRAFT_86856</name>
</gene>
<dbReference type="GO" id="GO:0005576">
    <property type="term" value="C:extracellular region"/>
    <property type="evidence" value="ECO:0007669"/>
    <property type="project" value="UniProtKB-SubCell"/>
</dbReference>
<evidence type="ECO:0000256" key="6">
    <source>
        <dbReference type="RuleBase" id="RU000354"/>
    </source>
</evidence>
<dbReference type="FunFam" id="2.10.90.10:FF:000091">
    <property type="entry name" value="Uncharacterized protein"/>
    <property type="match status" value="1"/>
</dbReference>
<evidence type="ECO:0000256" key="5">
    <source>
        <dbReference type="ARBA" id="ARBA00023157"/>
    </source>
</evidence>
<dbReference type="InterPro" id="IPR029034">
    <property type="entry name" value="Cystine-knot_cytokine"/>
</dbReference>
<evidence type="ECO:0000313" key="9">
    <source>
        <dbReference type="EMBL" id="EEN58484.1"/>
    </source>
</evidence>
<evidence type="ECO:0000259" key="8">
    <source>
        <dbReference type="PROSITE" id="PS51362"/>
    </source>
</evidence>
<dbReference type="PROSITE" id="PS51362">
    <property type="entry name" value="TGF_BETA_2"/>
    <property type="match status" value="1"/>
</dbReference>
<dbReference type="InterPro" id="IPR017948">
    <property type="entry name" value="TGFb_CS"/>
</dbReference>
<dbReference type="SUPFAM" id="SSF57501">
    <property type="entry name" value="Cystine-knot cytokines"/>
    <property type="match status" value="1"/>
</dbReference>
<evidence type="ECO:0000256" key="4">
    <source>
        <dbReference type="ARBA" id="ARBA00023030"/>
    </source>
</evidence>
<evidence type="ECO:0000256" key="2">
    <source>
        <dbReference type="ARBA" id="ARBA00006656"/>
    </source>
</evidence>
<protein>
    <recommendedName>
        <fullName evidence="8">TGF-beta family profile domain-containing protein</fullName>
    </recommendedName>
</protein>
<evidence type="ECO:0000256" key="7">
    <source>
        <dbReference type="SAM" id="MobiDB-lite"/>
    </source>
</evidence>
<dbReference type="PANTHER" id="PTHR11848">
    <property type="entry name" value="TGF-BETA FAMILY"/>
    <property type="match status" value="1"/>
</dbReference>
<dbReference type="SMART" id="SM00204">
    <property type="entry name" value="TGFB"/>
    <property type="match status" value="1"/>
</dbReference>
<keyword evidence="5" id="KW-1015">Disulfide bond</keyword>
<keyword evidence="4 6" id="KW-0339">Growth factor</keyword>
<dbReference type="CDD" id="cd13761">
    <property type="entry name" value="TGF_beta_BMP5_like"/>
    <property type="match status" value="1"/>
</dbReference>
<feature type="compositionally biased region" description="Basic and acidic residues" evidence="7">
    <location>
        <begin position="422"/>
        <end position="432"/>
    </location>
</feature>
<dbReference type="STRING" id="7739.C3YMI8"/>
<dbReference type="Gene3D" id="2.10.90.10">
    <property type="entry name" value="Cystine-knot cytokines"/>
    <property type="match status" value="1"/>
</dbReference>
<dbReference type="Pfam" id="PF00019">
    <property type="entry name" value="TGF_beta"/>
    <property type="match status" value="1"/>
</dbReference>
<dbReference type="PANTHER" id="PTHR11848:SF302">
    <property type="entry name" value="TGF-BETA FAMILY PROFILE DOMAIN-CONTAINING PROTEIN"/>
    <property type="match status" value="1"/>
</dbReference>
<feature type="region of interest" description="Disordered" evidence="7">
    <location>
        <begin position="422"/>
        <end position="453"/>
    </location>
</feature>
<evidence type="ECO:0000256" key="1">
    <source>
        <dbReference type="ARBA" id="ARBA00004613"/>
    </source>
</evidence>
<reference evidence="9" key="1">
    <citation type="journal article" date="2008" name="Nature">
        <title>The amphioxus genome and the evolution of the chordate karyotype.</title>
        <authorList>
            <consortium name="US DOE Joint Genome Institute (JGI-PGF)"/>
            <person name="Putnam N.H."/>
            <person name="Butts T."/>
            <person name="Ferrier D.E.K."/>
            <person name="Furlong R.F."/>
            <person name="Hellsten U."/>
            <person name="Kawashima T."/>
            <person name="Robinson-Rechavi M."/>
            <person name="Shoguchi E."/>
            <person name="Terry A."/>
            <person name="Yu J.-K."/>
            <person name="Benito-Gutierrez E.L."/>
            <person name="Dubchak I."/>
            <person name="Garcia-Fernandez J."/>
            <person name="Gibson-Brown J.J."/>
            <person name="Grigoriev I.V."/>
            <person name="Horton A.C."/>
            <person name="de Jong P.J."/>
            <person name="Jurka J."/>
            <person name="Kapitonov V.V."/>
            <person name="Kohara Y."/>
            <person name="Kuroki Y."/>
            <person name="Lindquist E."/>
            <person name="Lucas S."/>
            <person name="Osoegawa K."/>
            <person name="Pennacchio L.A."/>
            <person name="Salamov A.A."/>
            <person name="Satou Y."/>
            <person name="Sauka-Spengler T."/>
            <person name="Schmutz J."/>
            <person name="Shin-I T."/>
            <person name="Toyoda A."/>
            <person name="Bronner-Fraser M."/>
            <person name="Fujiyama A."/>
            <person name="Holland L.Z."/>
            <person name="Holland P.W.H."/>
            <person name="Satoh N."/>
            <person name="Rokhsar D.S."/>
        </authorList>
    </citation>
    <scope>NUCLEOTIDE SEQUENCE [LARGE SCALE GENOMIC DNA]</scope>
    <source>
        <strain evidence="9">S238N-H82</strain>
        <tissue evidence="9">Testes</tissue>
    </source>
</reference>
<dbReference type="GO" id="GO:0008083">
    <property type="term" value="F:growth factor activity"/>
    <property type="evidence" value="ECO:0007669"/>
    <property type="project" value="UniProtKB-KW"/>
</dbReference>
<keyword evidence="3" id="KW-0964">Secreted</keyword>
<proteinExistence type="inferred from homology"/>
<dbReference type="InParanoid" id="C3YMI8"/>
<feature type="domain" description="TGF-beta family profile" evidence="8">
    <location>
        <begin position="496"/>
        <end position="620"/>
    </location>
</feature>
<dbReference type="AlphaFoldDB" id="C3YMI8"/>
<dbReference type="InterPro" id="IPR015615">
    <property type="entry name" value="TGF-beta-rel"/>
</dbReference>
<dbReference type="EMBL" id="GG666530">
    <property type="protein sequence ID" value="EEN58484.1"/>
    <property type="molecule type" value="Genomic_DNA"/>
</dbReference>
<feature type="compositionally biased region" description="Basic and acidic residues" evidence="7">
    <location>
        <begin position="169"/>
        <end position="181"/>
    </location>
</feature>
<evidence type="ECO:0000256" key="3">
    <source>
        <dbReference type="ARBA" id="ARBA00022525"/>
    </source>
</evidence>
<sequence>MGNFKFKVNCHVSKVNVIRESELVLTFSTTFQRAVRRGTLQPPYRLVLLKVIQRSGVRTHRHLTSKTTKSKEDPKVVKSRRFVKLGGLDIVAVFGRRGVFPHLESFSLSNMARLVKIFVLVLLIFAASQALKMSKTQARRVRRAESAERGERTAAEVVVGSAGRNTSYPREEAMEAPRSVDSRLGVNPGAETEHTRAQRTANRAHEAVEGACVRGRCVRGGTGRRPRCPRRRSRPGPPVVHLYMRYLTWRSNWQPGGRRWREQALRNSTVYQVLPWKVNWRRGMGNFKFKVNCHVSKVNVIRESELVLTFSTTFQRAVRRGTLQPPYRLVLLKVIQRSGVRTHRHLTSKTVFGNETAPWVIFNISRLVQTWRSSSRLKHSLRLTVVSMATGLQVDQRVTKRLLDTAREATLLAAYVREGERKEDVFPDRSGTEPRQTPRQTGKEEKSRSSLQPLQDRAASLAVLRRVLLGNHTGHDTSGEEKPQGPELLRDWLAYRGRKQSRHNNDTGSEGRGRRQVEECRRHDYHVVFDDIILPEFILQPPRFNAYRCGGACTRPFPSHMNATNHAMLMSLLHERTPHKVPAPCCVPLAYSAISVMEQHGDNIVVKPYPNMRVETCGCR</sequence>
<organism>
    <name type="scientific">Branchiostoma floridae</name>
    <name type="common">Florida lancelet</name>
    <name type="synonym">Amphioxus</name>
    <dbReference type="NCBI Taxonomy" id="7739"/>
    <lineage>
        <taxon>Eukaryota</taxon>
        <taxon>Metazoa</taxon>
        <taxon>Chordata</taxon>
        <taxon>Cephalochordata</taxon>
        <taxon>Leptocardii</taxon>
        <taxon>Amphioxiformes</taxon>
        <taxon>Branchiostomatidae</taxon>
        <taxon>Branchiostoma</taxon>
    </lineage>
</organism>
<accession>C3YMI8</accession>
<name>C3YMI8_BRAFL</name>
<dbReference type="PROSITE" id="PS00250">
    <property type="entry name" value="TGF_BETA_1"/>
    <property type="match status" value="1"/>
</dbReference>
<comment type="similarity">
    <text evidence="2 6">Belongs to the TGF-beta family.</text>
</comment>
<dbReference type="eggNOG" id="KOG3900">
    <property type="taxonomic scope" value="Eukaryota"/>
</dbReference>
<comment type="subcellular location">
    <subcellularLocation>
        <location evidence="1">Secreted</location>
    </subcellularLocation>
</comment>